<dbReference type="Pfam" id="PF01244">
    <property type="entry name" value="Peptidase_M19"/>
    <property type="match status" value="1"/>
</dbReference>
<protein>
    <submittedName>
        <fullName evidence="1">Peptidase</fullName>
    </submittedName>
</protein>
<dbReference type="InterPro" id="IPR032466">
    <property type="entry name" value="Metal_Hydrolase"/>
</dbReference>
<dbReference type="PROSITE" id="PS51365">
    <property type="entry name" value="RENAL_DIPEPTIDASE_2"/>
    <property type="match status" value="1"/>
</dbReference>
<sequence>MIVDLHQDIAYYFLTSLNPPPFDHDYGGRQSDLPKLRRAGVDLVFAAVFPFVNAYGSWTPSRELILEGLKVYYTISERHGVKLVEGRGDLYAPGVKFLIALEGADVLYTVEDLRLLYKMGVRAVGITWNLDNKWGHSCYSRRDGGLTASGEELVEEAQRLGMVVDLAHASKQTALDVLKIAKKPVVISHANVRAVNPHPRNVDDDVIKALLDNGGVLGLTFIPGTISQSPTPRDLARHAAYVKDKFGVEVLALGTDYLGISATPQGLESADKIPNFINALREVGFTEEEIEAVAWRNAYRVLKEALRG</sequence>
<organism evidence="1 3">
    <name type="scientific">Pyrobaculum aerophilum</name>
    <dbReference type="NCBI Taxonomy" id="13773"/>
    <lineage>
        <taxon>Archaea</taxon>
        <taxon>Thermoproteota</taxon>
        <taxon>Thermoprotei</taxon>
        <taxon>Thermoproteales</taxon>
        <taxon>Thermoproteaceae</taxon>
        <taxon>Pyrobaculum</taxon>
    </lineage>
</organism>
<dbReference type="InterPro" id="IPR008257">
    <property type="entry name" value="Pept_M19"/>
</dbReference>
<reference evidence="3 4" key="1">
    <citation type="submission" date="2017-07" db="EMBL/GenBank/DDBJ databases">
        <title>Draft genome sequence of aerobic hyperthermophilic archaea, Pyrobaculum aerophilum YKB31 and YKB32.</title>
        <authorList>
            <person name="Mochizuki T."/>
            <person name="Berliner A.J."/>
            <person name="Yoshida-Takashima Y."/>
            <person name="Takaki Y."/>
            <person name="Nunoura T."/>
            <person name="Takai K."/>
        </authorList>
    </citation>
    <scope>NUCLEOTIDE SEQUENCE [LARGE SCALE GENOMIC DNA]</scope>
    <source>
        <strain evidence="2 4">YKB31</strain>
        <strain evidence="1 3">YKB32</strain>
    </source>
</reference>
<accession>A0A371R261</accession>
<dbReference type="AlphaFoldDB" id="A0A371R261"/>
<comment type="caution">
    <text evidence="1">The sequence shown here is derived from an EMBL/GenBank/DDBJ whole genome shotgun (WGS) entry which is preliminary data.</text>
</comment>
<evidence type="ECO:0000313" key="3">
    <source>
        <dbReference type="Proteomes" id="UP000256877"/>
    </source>
</evidence>
<dbReference type="GO" id="GO:0070573">
    <property type="term" value="F:metallodipeptidase activity"/>
    <property type="evidence" value="ECO:0007669"/>
    <property type="project" value="InterPro"/>
</dbReference>
<evidence type="ECO:0000313" key="4">
    <source>
        <dbReference type="Proteomes" id="UP000257123"/>
    </source>
</evidence>
<dbReference type="Gene3D" id="3.20.20.140">
    <property type="entry name" value="Metal-dependent hydrolases"/>
    <property type="match status" value="1"/>
</dbReference>
<dbReference type="EMBL" id="NMUF01000024">
    <property type="protein sequence ID" value="RFA97624.1"/>
    <property type="molecule type" value="Genomic_DNA"/>
</dbReference>
<dbReference type="OrthoDB" id="26221at2157"/>
<dbReference type="PANTHER" id="PTHR10443">
    <property type="entry name" value="MICROSOMAL DIPEPTIDASE"/>
    <property type="match status" value="1"/>
</dbReference>
<dbReference type="Proteomes" id="UP000257123">
    <property type="component" value="Unassembled WGS sequence"/>
</dbReference>
<gene>
    <name evidence="2" type="ORF">CGL51_01590</name>
    <name evidence="1" type="ORF">CGL52_08845</name>
</gene>
<dbReference type="RefSeq" id="WP_116420440.1">
    <property type="nucleotide sequence ID" value="NZ_NMUE01000003.1"/>
</dbReference>
<dbReference type="CDD" id="cd01301">
    <property type="entry name" value="rDP_like"/>
    <property type="match status" value="1"/>
</dbReference>
<name>A0A371R261_9CREN</name>
<dbReference type="GO" id="GO:0006508">
    <property type="term" value="P:proteolysis"/>
    <property type="evidence" value="ECO:0007669"/>
    <property type="project" value="InterPro"/>
</dbReference>
<proteinExistence type="predicted"/>
<evidence type="ECO:0000313" key="1">
    <source>
        <dbReference type="EMBL" id="RFA97624.1"/>
    </source>
</evidence>
<dbReference type="Proteomes" id="UP000256877">
    <property type="component" value="Unassembled WGS sequence"/>
</dbReference>
<dbReference type="PANTHER" id="PTHR10443:SF12">
    <property type="entry name" value="DIPEPTIDASE"/>
    <property type="match status" value="1"/>
</dbReference>
<dbReference type="SUPFAM" id="SSF51556">
    <property type="entry name" value="Metallo-dependent hydrolases"/>
    <property type="match status" value="1"/>
</dbReference>
<evidence type="ECO:0000313" key="2">
    <source>
        <dbReference type="EMBL" id="RFA98062.1"/>
    </source>
</evidence>
<dbReference type="EMBL" id="NMUE01000003">
    <property type="protein sequence ID" value="RFA98062.1"/>
    <property type="molecule type" value="Genomic_DNA"/>
</dbReference>